<accession>A0A9P5YAQ1</accession>
<feature type="region of interest" description="Disordered" evidence="1">
    <location>
        <begin position="337"/>
        <end position="377"/>
    </location>
</feature>
<feature type="compositionally biased region" description="Low complexity" evidence="1">
    <location>
        <begin position="170"/>
        <end position="192"/>
    </location>
</feature>
<dbReference type="OrthoDB" id="3049970at2759"/>
<name>A0A9P5YAQ1_9AGAR</name>
<feature type="transmembrane region" description="Helical" evidence="2">
    <location>
        <begin position="26"/>
        <end position="49"/>
    </location>
</feature>
<evidence type="ECO:0000313" key="4">
    <source>
        <dbReference type="Proteomes" id="UP000807353"/>
    </source>
</evidence>
<protein>
    <submittedName>
        <fullName evidence="3">Uncharacterized protein</fullName>
    </submittedName>
</protein>
<gene>
    <name evidence="3" type="ORF">BDZ94DRAFT_1254799</name>
</gene>
<keyword evidence="2" id="KW-1133">Transmembrane helix</keyword>
<keyword evidence="4" id="KW-1185">Reference proteome</keyword>
<evidence type="ECO:0000256" key="2">
    <source>
        <dbReference type="SAM" id="Phobius"/>
    </source>
</evidence>
<feature type="region of interest" description="Disordered" evidence="1">
    <location>
        <begin position="248"/>
        <end position="283"/>
    </location>
</feature>
<dbReference type="AlphaFoldDB" id="A0A9P5YAQ1"/>
<comment type="caution">
    <text evidence="3">The sequence shown here is derived from an EMBL/GenBank/DDBJ whole genome shotgun (WGS) entry which is preliminary data.</text>
</comment>
<dbReference type="EMBL" id="MU150249">
    <property type="protein sequence ID" value="KAF9465207.1"/>
    <property type="molecule type" value="Genomic_DNA"/>
</dbReference>
<dbReference type="Proteomes" id="UP000807353">
    <property type="component" value="Unassembled WGS sequence"/>
</dbReference>
<keyword evidence="2" id="KW-0472">Membrane</keyword>
<reference evidence="3" key="1">
    <citation type="submission" date="2020-11" db="EMBL/GenBank/DDBJ databases">
        <authorList>
            <consortium name="DOE Joint Genome Institute"/>
            <person name="Ahrendt S."/>
            <person name="Riley R."/>
            <person name="Andreopoulos W."/>
            <person name="Labutti K."/>
            <person name="Pangilinan J."/>
            <person name="Ruiz-Duenas F.J."/>
            <person name="Barrasa J.M."/>
            <person name="Sanchez-Garcia M."/>
            <person name="Camarero S."/>
            <person name="Miyauchi S."/>
            <person name="Serrano A."/>
            <person name="Linde D."/>
            <person name="Babiker R."/>
            <person name="Drula E."/>
            <person name="Ayuso-Fernandez I."/>
            <person name="Pacheco R."/>
            <person name="Padilla G."/>
            <person name="Ferreira P."/>
            <person name="Barriuso J."/>
            <person name="Kellner H."/>
            <person name="Castanera R."/>
            <person name="Alfaro M."/>
            <person name="Ramirez L."/>
            <person name="Pisabarro A.G."/>
            <person name="Kuo A."/>
            <person name="Tritt A."/>
            <person name="Lipzen A."/>
            <person name="He G."/>
            <person name="Yan M."/>
            <person name="Ng V."/>
            <person name="Cullen D."/>
            <person name="Martin F."/>
            <person name="Rosso M.-N."/>
            <person name="Henrissat B."/>
            <person name="Hibbett D."/>
            <person name="Martinez A.T."/>
            <person name="Grigoriev I.V."/>
        </authorList>
    </citation>
    <scope>NUCLEOTIDE SEQUENCE</scope>
    <source>
        <strain evidence="3">CBS 247.69</strain>
    </source>
</reference>
<feature type="region of interest" description="Disordered" evidence="1">
    <location>
        <begin position="170"/>
        <end position="211"/>
    </location>
</feature>
<evidence type="ECO:0000313" key="3">
    <source>
        <dbReference type="EMBL" id="KAF9465207.1"/>
    </source>
</evidence>
<proteinExistence type="predicted"/>
<organism evidence="3 4">
    <name type="scientific">Collybia nuda</name>
    <dbReference type="NCBI Taxonomy" id="64659"/>
    <lineage>
        <taxon>Eukaryota</taxon>
        <taxon>Fungi</taxon>
        <taxon>Dikarya</taxon>
        <taxon>Basidiomycota</taxon>
        <taxon>Agaricomycotina</taxon>
        <taxon>Agaricomycetes</taxon>
        <taxon>Agaricomycetidae</taxon>
        <taxon>Agaricales</taxon>
        <taxon>Tricholomatineae</taxon>
        <taxon>Clitocybaceae</taxon>
        <taxon>Collybia</taxon>
    </lineage>
</organism>
<keyword evidence="2" id="KW-0812">Transmembrane</keyword>
<feature type="compositionally biased region" description="Polar residues" evidence="1">
    <location>
        <begin position="193"/>
        <end position="211"/>
    </location>
</feature>
<sequence length="377" mass="41254">MAPTLQIISDGLAKRSASSSGDSSTITIVCAVVGGVLLLLILCVIFVRIARRRHLRRRAEVASANDSENRITSRFEHRNSSVPLLKEDPYWKPDESADHNHRRSSYSYSLKEIQFQDQEPTTFALDSTPFMAESLTPEFYTRSSLPRLTIPERTSLLDASENVYFTSRASIEPSAPESPTSTSSNDSVSLYSQPSASAHTPQTSSFPSLPMTSLQRLPTRLVIASAQEEDAAPKRSDTTMVANMLRSRAERNPKKPTRSASQVSHIERAGSIKPAESLIDPPGSYRRRLGKKFRNMTTASMESLAEVLDSAAPSAASVTPTLSTPQWQYPILPAQPPPSLRTTNPLERASPPHDPIALIPMVPHDGATGDVSGNSYR</sequence>
<evidence type="ECO:0000256" key="1">
    <source>
        <dbReference type="SAM" id="MobiDB-lite"/>
    </source>
</evidence>